<dbReference type="InterPro" id="IPR008259">
    <property type="entry name" value="FMN_hydac_DH_AS"/>
</dbReference>
<evidence type="ECO:0000256" key="2">
    <source>
        <dbReference type="ARBA" id="ARBA00022630"/>
    </source>
</evidence>
<evidence type="ECO:0000256" key="3">
    <source>
        <dbReference type="ARBA" id="ARBA00022643"/>
    </source>
</evidence>
<keyword evidence="8" id="KW-1185">Reference proteome</keyword>
<dbReference type="PIRSF" id="PIRSF000138">
    <property type="entry name" value="Al-hdrx_acd_dh"/>
    <property type="match status" value="1"/>
</dbReference>
<sequence>MPGFAFDYLEGGCFSEVNLKRNTDEIREVQLKPVYLNDYPGSDLKTELFGETYDAPFGIAPIGLQGLMWPKCCEFLAEAAAAHNIPFVLSTVGTASIEEVAEITGGKAWFQLYHPAEDDLRDKLLERAAAAGCPVLVILADTPTFAYRPKEIRNGLSIPPQMSLRNVFQMCTHPTWSFSQLGAGIPEFKTMKPYIPKGLNMKHLGLFMNKTFSGRLNEKKISAIRERWKGKLVIKGIVNEEDAEKAIGLGVDGMIVSNHGGRQLDSGQSTIKPLTALAEKFGERTTMMIDSGLRAGPDVASALASGAKFAFMGRTFMYGIGALGRNGGHHTINMLKRQLQQVMEQVGCAKVADFPKFLLKE</sequence>
<proteinExistence type="inferred from homology"/>
<feature type="domain" description="FMN hydroxy acid dehydrogenase" evidence="6">
    <location>
        <begin position="1"/>
        <end position="361"/>
    </location>
</feature>
<evidence type="ECO:0000313" key="7">
    <source>
        <dbReference type="EMBL" id="BCX46150.1"/>
    </source>
</evidence>
<dbReference type="InterPro" id="IPR000262">
    <property type="entry name" value="FMN-dep_DH"/>
</dbReference>
<evidence type="ECO:0000256" key="1">
    <source>
        <dbReference type="ARBA" id="ARBA00001917"/>
    </source>
</evidence>
<evidence type="ECO:0000313" key="8">
    <source>
        <dbReference type="Proteomes" id="UP001374893"/>
    </source>
</evidence>
<evidence type="ECO:0000256" key="5">
    <source>
        <dbReference type="ARBA" id="ARBA00024042"/>
    </source>
</evidence>
<keyword evidence="3" id="KW-0288">FMN</keyword>
<dbReference type="Gene3D" id="3.20.20.70">
    <property type="entry name" value="Aldolase class I"/>
    <property type="match status" value="1"/>
</dbReference>
<gene>
    <name evidence="7" type="primary">lldD</name>
    <name evidence="7" type="ORF">HAHE_00580</name>
</gene>
<dbReference type="Proteomes" id="UP001374893">
    <property type="component" value="Chromosome"/>
</dbReference>
<protein>
    <submittedName>
        <fullName evidence="7">FMN-dependent dehydrogenase</fullName>
    </submittedName>
</protein>
<accession>A0ABN6GXU4</accession>
<dbReference type="CDD" id="cd02809">
    <property type="entry name" value="alpha_hydroxyacid_oxid_FMN"/>
    <property type="match status" value="1"/>
</dbReference>
<dbReference type="EMBL" id="AP024702">
    <property type="protein sequence ID" value="BCX46150.1"/>
    <property type="molecule type" value="Genomic_DNA"/>
</dbReference>
<dbReference type="PROSITE" id="PS00557">
    <property type="entry name" value="FMN_HYDROXY_ACID_DH_1"/>
    <property type="match status" value="1"/>
</dbReference>
<dbReference type="Pfam" id="PF01070">
    <property type="entry name" value="FMN_dh"/>
    <property type="match status" value="1"/>
</dbReference>
<keyword evidence="2" id="KW-0285">Flavoprotein</keyword>
<name>A0ABN6GXU4_9BACT</name>
<dbReference type="SUPFAM" id="SSF51395">
    <property type="entry name" value="FMN-linked oxidoreductases"/>
    <property type="match status" value="1"/>
</dbReference>
<dbReference type="InterPro" id="IPR013785">
    <property type="entry name" value="Aldolase_TIM"/>
</dbReference>
<keyword evidence="4" id="KW-0560">Oxidoreductase</keyword>
<dbReference type="PROSITE" id="PS51349">
    <property type="entry name" value="FMN_HYDROXY_ACID_DH_2"/>
    <property type="match status" value="1"/>
</dbReference>
<organism evidence="7 8">
    <name type="scientific">Haloferula helveola</name>
    <dbReference type="NCBI Taxonomy" id="490095"/>
    <lineage>
        <taxon>Bacteria</taxon>
        <taxon>Pseudomonadati</taxon>
        <taxon>Verrucomicrobiota</taxon>
        <taxon>Verrucomicrobiia</taxon>
        <taxon>Verrucomicrobiales</taxon>
        <taxon>Verrucomicrobiaceae</taxon>
        <taxon>Haloferula</taxon>
    </lineage>
</organism>
<evidence type="ECO:0000259" key="6">
    <source>
        <dbReference type="PROSITE" id="PS51349"/>
    </source>
</evidence>
<comment type="similarity">
    <text evidence="5">Belongs to the FMN-dependent alpha-hydroxy acid dehydrogenase family.</text>
</comment>
<dbReference type="PANTHER" id="PTHR10578">
    <property type="entry name" value="S -2-HYDROXY-ACID OXIDASE-RELATED"/>
    <property type="match status" value="1"/>
</dbReference>
<comment type="cofactor">
    <cofactor evidence="1">
        <name>FMN</name>
        <dbReference type="ChEBI" id="CHEBI:58210"/>
    </cofactor>
</comment>
<evidence type="ECO:0000256" key="4">
    <source>
        <dbReference type="ARBA" id="ARBA00023002"/>
    </source>
</evidence>
<dbReference type="InterPro" id="IPR037396">
    <property type="entry name" value="FMN_HAD"/>
</dbReference>
<dbReference type="InterPro" id="IPR012133">
    <property type="entry name" value="Alpha-hydoxy_acid_DH_FMN"/>
</dbReference>
<reference evidence="7 8" key="1">
    <citation type="submission" date="2021-06" db="EMBL/GenBank/DDBJ databases">
        <title>Complete genome of Haloferula helveola possessing various polysaccharide degrading enzymes.</title>
        <authorList>
            <person name="Takami H."/>
            <person name="Huang C."/>
            <person name="Hamasaki K."/>
        </authorList>
    </citation>
    <scope>NUCLEOTIDE SEQUENCE [LARGE SCALE GENOMIC DNA]</scope>
    <source>
        <strain evidence="7 8">CN-1</strain>
    </source>
</reference>
<dbReference type="PANTHER" id="PTHR10578:SF107">
    <property type="entry name" value="2-HYDROXYACID OXIDASE 1"/>
    <property type="match status" value="1"/>
</dbReference>